<feature type="domain" description="Glycosyltransferase subfamily 4-like N-terminal" evidence="5">
    <location>
        <begin position="15"/>
        <end position="135"/>
    </location>
</feature>
<gene>
    <name evidence="6" type="ORF">CBZ_27520</name>
</gene>
<dbReference type="Gene3D" id="3.40.50.2000">
    <property type="entry name" value="Glycogen Phosphorylase B"/>
    <property type="match status" value="2"/>
</dbReference>
<keyword evidence="3 6" id="KW-0808">Transferase</keyword>
<dbReference type="AlphaFoldDB" id="A0A402DUC9"/>
<dbReference type="SUPFAM" id="SSF53756">
    <property type="entry name" value="UDP-Glycosyltransferase/glycogen phosphorylase"/>
    <property type="match status" value="1"/>
</dbReference>
<dbReference type="InterPro" id="IPR028098">
    <property type="entry name" value="Glyco_trans_4-like_N"/>
</dbReference>
<evidence type="ECO:0000256" key="1">
    <source>
        <dbReference type="ARBA" id="ARBA00021292"/>
    </source>
</evidence>
<dbReference type="EMBL" id="BIMR01000239">
    <property type="protein sequence ID" value="GCE77696.1"/>
    <property type="molecule type" value="Genomic_DNA"/>
</dbReference>
<protein>
    <recommendedName>
        <fullName evidence="1">D-inositol 3-phosphate glycosyltransferase</fullName>
    </recommendedName>
</protein>
<dbReference type="CDD" id="cd03801">
    <property type="entry name" value="GT4_PimA-like"/>
    <property type="match status" value="1"/>
</dbReference>
<dbReference type="InterPro" id="IPR050194">
    <property type="entry name" value="Glycosyltransferase_grp1"/>
</dbReference>
<dbReference type="Pfam" id="PF13579">
    <property type="entry name" value="Glyco_trans_4_4"/>
    <property type="match status" value="1"/>
</dbReference>
<evidence type="ECO:0000313" key="6">
    <source>
        <dbReference type="EMBL" id="GCE77696.1"/>
    </source>
</evidence>
<keyword evidence="2" id="KW-0328">Glycosyltransferase</keyword>
<sequence>MRIVVVNNFYPPRVGGSSHLADALARGYAARGHEVLVVTAAYADAPAREQRDGITIVRLPSFALPETRLAVSFDISFATRPSLWRRLAAELDAFRPDVIHQHGQFFDLSWATGLYARRRGIPVLLSVHTRLENPKAHYHGVFRLLDALMVKPNLRVDRPRVVIMDVLMDEYVKSRYRGAYSGLEYIPVGVDPAWTTGGDGSVARAALGLADDVPIILSLGHVIPLRDRVALVEAMPRVLESVPDARLVVVGRVYYDPFLRRAEELGVAGSVVATGAVPKSSVPDFLAAASVESHEQGIGLGTATLEAMAAGVPVVAPARKDNFPTIELGHREHLWFVPVGDSAALSDALVEALVDRELAARVGANAARVVQESFALERVLDQHLDVLAEMTAGR</sequence>
<comment type="caution">
    <text evidence="6">The sequence shown here is derived from an EMBL/GenBank/DDBJ whole genome shotgun (WGS) entry which is preliminary data.</text>
</comment>
<dbReference type="PANTHER" id="PTHR45947:SF3">
    <property type="entry name" value="SULFOQUINOVOSYL TRANSFERASE SQD2"/>
    <property type="match status" value="1"/>
</dbReference>
<dbReference type="RefSeq" id="WP_130782306.1">
    <property type="nucleotide sequence ID" value="NZ_BIMR01000239.1"/>
</dbReference>
<dbReference type="GO" id="GO:0016758">
    <property type="term" value="F:hexosyltransferase activity"/>
    <property type="evidence" value="ECO:0007669"/>
    <property type="project" value="TreeGrafter"/>
</dbReference>
<evidence type="ECO:0000256" key="2">
    <source>
        <dbReference type="ARBA" id="ARBA00022676"/>
    </source>
</evidence>
<evidence type="ECO:0000256" key="3">
    <source>
        <dbReference type="ARBA" id="ARBA00022679"/>
    </source>
</evidence>
<dbReference type="InterPro" id="IPR001296">
    <property type="entry name" value="Glyco_trans_1"/>
</dbReference>
<organism evidence="6 7">
    <name type="scientific">Cellulomonas biazotea</name>
    <dbReference type="NCBI Taxonomy" id="1709"/>
    <lineage>
        <taxon>Bacteria</taxon>
        <taxon>Bacillati</taxon>
        <taxon>Actinomycetota</taxon>
        <taxon>Actinomycetes</taxon>
        <taxon>Micrococcales</taxon>
        <taxon>Cellulomonadaceae</taxon>
        <taxon>Cellulomonas</taxon>
    </lineage>
</organism>
<dbReference type="OrthoDB" id="9801573at2"/>
<feature type="domain" description="Glycosyl transferase family 1" evidence="4">
    <location>
        <begin position="204"/>
        <end position="367"/>
    </location>
</feature>
<name>A0A402DUC9_9CELL</name>
<dbReference type="GO" id="GO:1901137">
    <property type="term" value="P:carbohydrate derivative biosynthetic process"/>
    <property type="evidence" value="ECO:0007669"/>
    <property type="project" value="UniProtKB-ARBA"/>
</dbReference>
<accession>A0A402DUC9</accession>
<dbReference type="PANTHER" id="PTHR45947">
    <property type="entry name" value="SULFOQUINOVOSYL TRANSFERASE SQD2"/>
    <property type="match status" value="1"/>
</dbReference>
<evidence type="ECO:0000259" key="5">
    <source>
        <dbReference type="Pfam" id="PF13579"/>
    </source>
</evidence>
<proteinExistence type="predicted"/>
<dbReference type="Proteomes" id="UP000289954">
    <property type="component" value="Unassembled WGS sequence"/>
</dbReference>
<keyword evidence="7" id="KW-1185">Reference proteome</keyword>
<reference evidence="6 7" key="1">
    <citation type="submission" date="2019-01" db="EMBL/GenBank/DDBJ databases">
        <title>Draft genome sequence of Cellulomonas takizawaensis strain TKZ-21.</title>
        <authorList>
            <person name="Yamamura H."/>
            <person name="Hayashi T."/>
            <person name="Hamada M."/>
            <person name="Serisawa Y."/>
            <person name="Matsuyama K."/>
            <person name="Nakagawa Y."/>
            <person name="Otoguro M."/>
            <person name="Yanagida F."/>
            <person name="Hayakawa M."/>
        </authorList>
    </citation>
    <scope>NUCLEOTIDE SEQUENCE [LARGE SCALE GENOMIC DNA]</scope>
    <source>
        <strain evidence="6 7">NBRC12680</strain>
    </source>
</reference>
<evidence type="ECO:0000259" key="4">
    <source>
        <dbReference type="Pfam" id="PF00534"/>
    </source>
</evidence>
<dbReference type="Pfam" id="PF00534">
    <property type="entry name" value="Glycos_transf_1"/>
    <property type="match status" value="1"/>
</dbReference>
<evidence type="ECO:0000313" key="7">
    <source>
        <dbReference type="Proteomes" id="UP000289954"/>
    </source>
</evidence>